<evidence type="ECO:0000256" key="1">
    <source>
        <dbReference type="SAM" id="Phobius"/>
    </source>
</evidence>
<organism evidence="2 3">
    <name type="scientific">Campylobacter ureolyticus RIGS 9880</name>
    <dbReference type="NCBI Taxonomy" id="1032069"/>
    <lineage>
        <taxon>Bacteria</taxon>
        <taxon>Pseudomonadati</taxon>
        <taxon>Campylobacterota</taxon>
        <taxon>Epsilonproteobacteria</taxon>
        <taxon>Campylobacterales</taxon>
        <taxon>Campylobacteraceae</taxon>
        <taxon>Campylobacter</taxon>
    </lineage>
</organism>
<dbReference type="Proteomes" id="UP000063971">
    <property type="component" value="Chromosome"/>
</dbReference>
<feature type="transmembrane region" description="Helical" evidence="1">
    <location>
        <begin position="121"/>
        <end position="141"/>
    </location>
</feature>
<accession>A0AAU8U2B0</accession>
<keyword evidence="1" id="KW-0472">Membrane</keyword>
<proteinExistence type="predicted"/>
<dbReference type="KEGG" id="cure:CUREO_1563"/>
<dbReference type="AlphaFoldDB" id="A0AAU8U2B0"/>
<evidence type="ECO:0000313" key="2">
    <source>
        <dbReference type="EMBL" id="AKT91370.1"/>
    </source>
</evidence>
<name>A0AAU8U2B0_9BACT</name>
<gene>
    <name evidence="2" type="ORF">CUREO_1563</name>
</gene>
<feature type="transmembrane region" description="Helical" evidence="1">
    <location>
        <begin position="41"/>
        <end position="59"/>
    </location>
</feature>
<feature type="transmembrane region" description="Helical" evidence="1">
    <location>
        <begin position="79"/>
        <end position="100"/>
    </location>
</feature>
<keyword evidence="1" id="KW-1133">Transmembrane helix</keyword>
<sequence>MKHSVLNVKMLTPLFLAQAKMTGKVKVDQTFTKIFNLKTSSIFKVIILLVLFATFSFGAENSDDIFYFLQIGLKSWVPTIKSACLWVFWVLVVIDITWTFGKMALSGFEFGEFAATLIKKIITIGVFLFLFNVDYWLKILFDSFSQLATNVSS</sequence>
<reference evidence="2 3" key="1">
    <citation type="journal article" date="2015" name="Genome Announc.">
        <title>Complete Genome Sequence of the Campylobacter ureolyticus Clinical Isolate RIGS 9880.</title>
        <authorList>
            <person name="Miller W.G."/>
            <person name="Yee E."/>
            <person name="On S.L."/>
            <person name="Andersen L.P."/>
            <person name="Bono J.L."/>
        </authorList>
    </citation>
    <scope>NUCLEOTIDE SEQUENCE [LARGE SCALE GENOMIC DNA]</scope>
    <source>
        <strain evidence="2 3">RIGS 9880</strain>
    </source>
</reference>
<dbReference type="EMBL" id="CP012195">
    <property type="protein sequence ID" value="AKT91370.1"/>
    <property type="molecule type" value="Genomic_DNA"/>
</dbReference>
<protein>
    <submittedName>
        <fullName evidence="2">P-type conjugative transfer protein TrbL</fullName>
    </submittedName>
</protein>
<evidence type="ECO:0000313" key="3">
    <source>
        <dbReference type="Proteomes" id="UP000063971"/>
    </source>
</evidence>
<keyword evidence="1" id="KW-0812">Transmembrane</keyword>